<dbReference type="Pfam" id="PF03732">
    <property type="entry name" value="Retrotrans_gag"/>
    <property type="match status" value="1"/>
</dbReference>
<evidence type="ECO:0000313" key="3">
    <source>
        <dbReference type="EMBL" id="CAD1837635.1"/>
    </source>
</evidence>
<reference evidence="3" key="1">
    <citation type="submission" date="2020-07" db="EMBL/GenBank/DDBJ databases">
        <authorList>
            <person name="Lin J."/>
        </authorList>
    </citation>
    <scope>NUCLEOTIDE SEQUENCE</scope>
</reference>
<evidence type="ECO:0000256" key="1">
    <source>
        <dbReference type="PROSITE-ProRule" id="PRU00047"/>
    </source>
</evidence>
<dbReference type="Pfam" id="PF00098">
    <property type="entry name" value="zf-CCHC"/>
    <property type="match status" value="1"/>
</dbReference>
<dbReference type="InterPro" id="IPR036875">
    <property type="entry name" value="Znf_CCHC_sf"/>
</dbReference>
<dbReference type="SMART" id="SM00343">
    <property type="entry name" value="ZnF_C2HC"/>
    <property type="match status" value="1"/>
</dbReference>
<dbReference type="PANTHER" id="PTHR34482">
    <property type="entry name" value="DNA DAMAGE-INDUCIBLE PROTEIN 1-LIKE"/>
    <property type="match status" value="1"/>
</dbReference>
<organism evidence="3">
    <name type="scientific">Ananas comosus var. bracteatus</name>
    <name type="common">red pineapple</name>
    <dbReference type="NCBI Taxonomy" id="296719"/>
    <lineage>
        <taxon>Eukaryota</taxon>
        <taxon>Viridiplantae</taxon>
        <taxon>Streptophyta</taxon>
        <taxon>Embryophyta</taxon>
        <taxon>Tracheophyta</taxon>
        <taxon>Spermatophyta</taxon>
        <taxon>Magnoliopsida</taxon>
        <taxon>Liliopsida</taxon>
        <taxon>Poales</taxon>
        <taxon>Bromeliaceae</taxon>
        <taxon>Bromelioideae</taxon>
        <taxon>Ananas</taxon>
    </lineage>
</organism>
<dbReference type="GO" id="GO:0003676">
    <property type="term" value="F:nucleic acid binding"/>
    <property type="evidence" value="ECO:0007669"/>
    <property type="project" value="InterPro"/>
</dbReference>
<dbReference type="SUPFAM" id="SSF57756">
    <property type="entry name" value="Retrovirus zinc finger-like domains"/>
    <property type="match status" value="1"/>
</dbReference>
<name>A0A6V7Q412_ANACO</name>
<gene>
    <name evidence="3" type="ORF">CB5_LOCUS20846</name>
</gene>
<keyword evidence="1" id="KW-0479">Metal-binding</keyword>
<dbReference type="Gene3D" id="4.10.60.10">
    <property type="entry name" value="Zinc finger, CCHC-type"/>
    <property type="match status" value="1"/>
</dbReference>
<dbReference type="PROSITE" id="PS50158">
    <property type="entry name" value="ZF_CCHC"/>
    <property type="match status" value="1"/>
</dbReference>
<dbReference type="GO" id="GO:0008270">
    <property type="term" value="F:zinc ion binding"/>
    <property type="evidence" value="ECO:0007669"/>
    <property type="project" value="UniProtKB-KW"/>
</dbReference>
<dbReference type="AlphaFoldDB" id="A0A6V7Q412"/>
<feature type="domain" description="CCHC-type" evidence="2">
    <location>
        <begin position="118"/>
        <end position="133"/>
    </location>
</feature>
<evidence type="ECO:0000259" key="2">
    <source>
        <dbReference type="PROSITE" id="PS50158"/>
    </source>
</evidence>
<dbReference type="EMBL" id="LR862132">
    <property type="protein sequence ID" value="CAD1837635.1"/>
    <property type="molecule type" value="Genomic_DNA"/>
</dbReference>
<sequence>MREDFRKLKQGNRTVREYEWEFTHLLNCVPDVARTEKDQAECFVLGLRPGIFRMVHAFKFRTFAKVLDRALCVEHGNACEREEHKAFEKDKGKKRPGGAVLYLWWGHRAAQCGQWRGKCFTCGQEGHMSHDCPVRAPSVASAPATPAHYGGAPPLATSAGRTMALRQPEVTRSAPSGRVFAAQAEEPAEPEERNVVAGSDSQVPGDVRLVSLACHPDPGSAETLLTLPAGNWL</sequence>
<keyword evidence="1" id="KW-0863">Zinc-finger</keyword>
<dbReference type="InterPro" id="IPR005162">
    <property type="entry name" value="Retrotrans_gag_dom"/>
</dbReference>
<dbReference type="InterPro" id="IPR001878">
    <property type="entry name" value="Znf_CCHC"/>
</dbReference>
<accession>A0A6V7Q412</accession>
<dbReference type="PANTHER" id="PTHR34482:SF49">
    <property type="entry name" value="RETROTRANSPOSON GAG DOMAIN-CONTAINING PROTEIN"/>
    <property type="match status" value="1"/>
</dbReference>
<proteinExistence type="predicted"/>
<protein>
    <recommendedName>
        <fullName evidence="2">CCHC-type domain-containing protein</fullName>
    </recommendedName>
</protein>
<keyword evidence="1" id="KW-0862">Zinc</keyword>